<comment type="caution">
    <text evidence="1">The sequence shown here is derived from an EMBL/GenBank/DDBJ whole genome shotgun (WGS) entry which is preliminary data.</text>
</comment>
<dbReference type="Proteomes" id="UP001172102">
    <property type="component" value="Unassembled WGS sequence"/>
</dbReference>
<reference evidence="1" key="1">
    <citation type="submission" date="2023-06" db="EMBL/GenBank/DDBJ databases">
        <title>Genome-scale phylogeny and comparative genomics of the fungal order Sordariales.</title>
        <authorList>
            <consortium name="Lawrence Berkeley National Laboratory"/>
            <person name="Hensen N."/>
            <person name="Bonometti L."/>
            <person name="Westerberg I."/>
            <person name="Brannstrom I.O."/>
            <person name="Guillou S."/>
            <person name="Cros-Aarteil S."/>
            <person name="Calhoun S."/>
            <person name="Haridas S."/>
            <person name="Kuo A."/>
            <person name="Mondo S."/>
            <person name="Pangilinan J."/>
            <person name="Riley R."/>
            <person name="Labutti K."/>
            <person name="Andreopoulos B."/>
            <person name="Lipzen A."/>
            <person name="Chen C."/>
            <person name="Yanf M."/>
            <person name="Daum C."/>
            <person name="Ng V."/>
            <person name="Clum A."/>
            <person name="Steindorff A."/>
            <person name="Ohm R."/>
            <person name="Martin F."/>
            <person name="Silar P."/>
            <person name="Natvig D."/>
            <person name="Lalanne C."/>
            <person name="Gautier V."/>
            <person name="Ament-Velasquez S.L."/>
            <person name="Kruys A."/>
            <person name="Hutchinson M.I."/>
            <person name="Powell A.J."/>
            <person name="Barry K."/>
            <person name="Miller A.N."/>
            <person name="Grigoriev I.V."/>
            <person name="Debuchy R."/>
            <person name="Gladieux P."/>
            <person name="Thoren M.H."/>
            <person name="Johannesson H."/>
        </authorList>
    </citation>
    <scope>NUCLEOTIDE SEQUENCE</scope>
    <source>
        <strain evidence="1">SMH4607-1</strain>
    </source>
</reference>
<sequence>MHSFSGNNPTSTFEQAGYFTMGLHLPQQPNRSAHRAPVLSSGAVSLVTPANLSFQISYTPSPYSAVARPLPSLQQIRSSIAGSPKKAHAEANLSHDPPFAIFQYVVRGSDSEAGFPTAAAIIGRDRVSVNTVLQKVTSAFVSVGPPSPSGIGDMNLTSGFPGEILDEDLLDTTNPDNTQGMSDIVSTE</sequence>
<dbReference type="EMBL" id="JAUKUA010000008">
    <property type="protein sequence ID" value="KAK0702795.1"/>
    <property type="molecule type" value="Genomic_DNA"/>
</dbReference>
<evidence type="ECO:0000313" key="1">
    <source>
        <dbReference type="EMBL" id="KAK0702795.1"/>
    </source>
</evidence>
<keyword evidence="2" id="KW-1185">Reference proteome</keyword>
<evidence type="ECO:0000313" key="2">
    <source>
        <dbReference type="Proteomes" id="UP001172102"/>
    </source>
</evidence>
<proteinExistence type="predicted"/>
<gene>
    <name evidence="1" type="ORF">B0H67DRAFT_558405</name>
</gene>
<protein>
    <submittedName>
        <fullName evidence="1">Uncharacterized protein</fullName>
    </submittedName>
</protein>
<organism evidence="1 2">
    <name type="scientific">Lasiosphaeris hirsuta</name>
    <dbReference type="NCBI Taxonomy" id="260670"/>
    <lineage>
        <taxon>Eukaryota</taxon>
        <taxon>Fungi</taxon>
        <taxon>Dikarya</taxon>
        <taxon>Ascomycota</taxon>
        <taxon>Pezizomycotina</taxon>
        <taxon>Sordariomycetes</taxon>
        <taxon>Sordariomycetidae</taxon>
        <taxon>Sordariales</taxon>
        <taxon>Lasiosphaeriaceae</taxon>
        <taxon>Lasiosphaeris</taxon>
    </lineage>
</organism>
<name>A0AA39ZSL8_9PEZI</name>
<accession>A0AA39ZSL8</accession>
<dbReference type="AlphaFoldDB" id="A0AA39ZSL8"/>